<protein>
    <submittedName>
        <fullName evidence="1">Uncharacterized protein</fullName>
    </submittedName>
</protein>
<accession>A0A5K1IZY1</accession>
<evidence type="ECO:0000313" key="2">
    <source>
        <dbReference type="Proteomes" id="UP000361836"/>
    </source>
</evidence>
<evidence type="ECO:0000313" key="1">
    <source>
        <dbReference type="EMBL" id="VWL95054.1"/>
    </source>
</evidence>
<sequence length="99" mass="11415">MFSVAASPELRDKSELIERFLEIAGFGEADAQFDIDSAAPESERNWRKFVADSMEDEMSGIIKAEARDRQRHRVTDLLSGFCRKYRSLTVRYPIELPED</sequence>
<name>A0A5K1IZY1_9ACTN</name>
<organism evidence="1 2">
    <name type="scientific">Collinsella aerofaciens</name>
    <dbReference type="NCBI Taxonomy" id="74426"/>
    <lineage>
        <taxon>Bacteria</taxon>
        <taxon>Bacillati</taxon>
        <taxon>Actinomycetota</taxon>
        <taxon>Coriobacteriia</taxon>
        <taxon>Coriobacteriales</taxon>
        <taxon>Coriobacteriaceae</taxon>
        <taxon>Collinsella</taxon>
    </lineage>
</organism>
<dbReference type="EMBL" id="CABWIE010000019">
    <property type="protein sequence ID" value="VWL95054.1"/>
    <property type="molecule type" value="Genomic_DNA"/>
</dbReference>
<proteinExistence type="predicted"/>
<gene>
    <name evidence="1" type="ORF">KCJAJFAP_00121</name>
</gene>
<dbReference type="Proteomes" id="UP000361836">
    <property type="component" value="Unassembled WGS sequence"/>
</dbReference>
<keyword evidence="2" id="KW-1185">Reference proteome</keyword>
<reference evidence="1 2" key="1">
    <citation type="submission" date="2019-10" db="EMBL/GenBank/DDBJ databases">
        <authorList>
            <person name="Wolf R A."/>
        </authorList>
    </citation>
    <scope>NUCLEOTIDE SEQUENCE [LARGE SCALE GENOMIC DNA]</scope>
    <source>
        <strain evidence="1">Collinsella_aerofaciens_MC2</strain>
    </source>
</reference>
<dbReference type="AlphaFoldDB" id="A0A5K1IZY1"/>